<sequence length="351" mass="42166">MLKNRTYLLIAFLFCSVFVSKAQIVPVTTSDYGLMGYPLTVRYQKYETDTNYKQKDKRTSFIDDYQMTFNENRRLVERQHYIGGNKDRYSVFTYDDVTRDLLKEELFEANKKIVSTITHKYGYLGRLEEVMEVNYPASLGGANKMVSRQTYKWNPKGQLSEYSIYGDDASRQKTIQYFYGPQDSLIYTLTTYGFNKNVEKTTYKRNFAHYLVEMTMFRNDEQTRRETYDLNNQYQVVGKKVYNGKNKLTLTYTYTYDEHNYMLSEIAKDQKGRWAIEYYYKYEKDKFFNWTKKTTYDGWEPKYIETREFTYSKKDHFYDDLKDADQKKVIKVQEVPPAKLKFQEETEARSE</sequence>
<protein>
    <recommendedName>
        <fullName evidence="2">YD repeat-containing protein</fullName>
    </recommendedName>
</protein>
<gene>
    <name evidence="1" type="ORF">SDC9_18544</name>
</gene>
<name>A0A644U0M0_9ZZZZ</name>
<accession>A0A644U0M0</accession>
<proteinExistence type="predicted"/>
<evidence type="ECO:0008006" key="2">
    <source>
        <dbReference type="Google" id="ProtNLM"/>
    </source>
</evidence>
<organism evidence="1">
    <name type="scientific">bioreactor metagenome</name>
    <dbReference type="NCBI Taxonomy" id="1076179"/>
    <lineage>
        <taxon>unclassified sequences</taxon>
        <taxon>metagenomes</taxon>
        <taxon>ecological metagenomes</taxon>
    </lineage>
</organism>
<dbReference type="EMBL" id="VSSQ01000068">
    <property type="protein sequence ID" value="MPL72754.1"/>
    <property type="molecule type" value="Genomic_DNA"/>
</dbReference>
<evidence type="ECO:0000313" key="1">
    <source>
        <dbReference type="EMBL" id="MPL72754.1"/>
    </source>
</evidence>
<reference evidence="1" key="1">
    <citation type="submission" date="2019-08" db="EMBL/GenBank/DDBJ databases">
        <authorList>
            <person name="Kucharzyk K."/>
            <person name="Murdoch R.W."/>
            <person name="Higgins S."/>
            <person name="Loffler F."/>
        </authorList>
    </citation>
    <scope>NUCLEOTIDE SEQUENCE</scope>
</reference>
<comment type="caution">
    <text evidence="1">The sequence shown here is derived from an EMBL/GenBank/DDBJ whole genome shotgun (WGS) entry which is preliminary data.</text>
</comment>
<dbReference type="AlphaFoldDB" id="A0A644U0M0"/>